<keyword evidence="10 11" id="KW-0234">DNA repair</keyword>
<comment type="domain">
    <text evidence="11">The middle region has homology to RecA with ATPase motifs including the RadA KNRFG motif, while the C-terminus is homologous to Lon protease.</text>
</comment>
<comment type="caution">
    <text evidence="15">The sequence shown here is derived from an EMBL/GenBank/DDBJ whole genome shotgun (WGS) entry which is preliminary data.</text>
</comment>
<dbReference type="InterPro" id="IPR020568">
    <property type="entry name" value="Ribosomal_Su5_D2-typ_SF"/>
</dbReference>
<dbReference type="Pfam" id="PF18073">
    <property type="entry name" value="Zn_ribbon_LapB"/>
    <property type="match status" value="1"/>
</dbReference>
<dbReference type="NCBIfam" id="TIGR00416">
    <property type="entry name" value="sms"/>
    <property type="match status" value="1"/>
</dbReference>
<dbReference type="SMART" id="SM00382">
    <property type="entry name" value="AAA"/>
    <property type="match status" value="1"/>
</dbReference>
<dbReference type="GO" id="GO:0008270">
    <property type="term" value="F:zinc ion binding"/>
    <property type="evidence" value="ECO:0007669"/>
    <property type="project" value="UniProtKB-KW"/>
</dbReference>
<dbReference type="GO" id="GO:0005829">
    <property type="term" value="C:cytosol"/>
    <property type="evidence" value="ECO:0007669"/>
    <property type="project" value="TreeGrafter"/>
</dbReference>
<dbReference type="Gene3D" id="3.40.50.300">
    <property type="entry name" value="P-loop containing nucleotide triphosphate hydrolases"/>
    <property type="match status" value="1"/>
</dbReference>
<dbReference type="FunFam" id="3.40.50.300:FF:000050">
    <property type="entry name" value="DNA repair protein RadA"/>
    <property type="match status" value="1"/>
</dbReference>
<dbReference type="PROSITE" id="PS50162">
    <property type="entry name" value="RECA_2"/>
    <property type="match status" value="1"/>
</dbReference>
<comment type="function">
    <text evidence="11">Plays a role in repairing double-strand DNA breaks, probably involving stabilizing or processing branched DNA or blocked replication forks.</text>
</comment>
<feature type="short sequence motif" description="RadA KNRFG motif" evidence="11">
    <location>
        <begin position="266"/>
        <end position="270"/>
    </location>
</feature>
<dbReference type="Pfam" id="PF13481">
    <property type="entry name" value="AAA_25"/>
    <property type="match status" value="1"/>
</dbReference>
<dbReference type="GO" id="GO:0140664">
    <property type="term" value="F:ATP-dependent DNA damage sensor activity"/>
    <property type="evidence" value="ECO:0007669"/>
    <property type="project" value="InterPro"/>
</dbReference>
<dbReference type="GO" id="GO:0003684">
    <property type="term" value="F:damaged DNA binding"/>
    <property type="evidence" value="ECO:0007669"/>
    <property type="project" value="InterPro"/>
</dbReference>
<dbReference type="PRINTS" id="PR01874">
    <property type="entry name" value="DNAREPAIRADA"/>
</dbReference>
<dbReference type="SUPFAM" id="SSF54211">
    <property type="entry name" value="Ribosomal protein S5 domain 2-like"/>
    <property type="match status" value="1"/>
</dbReference>
<organism evidence="15 16">
    <name type="scientific">Hallella bergensis DSM 17361</name>
    <dbReference type="NCBI Taxonomy" id="585502"/>
    <lineage>
        <taxon>Bacteria</taxon>
        <taxon>Pseudomonadati</taxon>
        <taxon>Bacteroidota</taxon>
        <taxon>Bacteroidia</taxon>
        <taxon>Bacteroidales</taxon>
        <taxon>Prevotellaceae</taxon>
        <taxon>Hallella</taxon>
    </lineage>
</organism>
<dbReference type="GO" id="GO:0005524">
    <property type="term" value="F:ATP binding"/>
    <property type="evidence" value="ECO:0007669"/>
    <property type="project" value="UniProtKB-UniRule"/>
</dbReference>
<accession>D1PYH7</accession>
<comment type="similarity">
    <text evidence="11 13">Belongs to the RecA family. RadA subfamily.</text>
</comment>
<dbReference type="GO" id="GO:0016787">
    <property type="term" value="F:hydrolase activity"/>
    <property type="evidence" value="ECO:0007669"/>
    <property type="project" value="UniProtKB-KW"/>
</dbReference>
<evidence type="ECO:0000256" key="6">
    <source>
        <dbReference type="ARBA" id="ARBA00022833"/>
    </source>
</evidence>
<evidence type="ECO:0000256" key="9">
    <source>
        <dbReference type="ARBA" id="ARBA00023125"/>
    </source>
</evidence>
<dbReference type="FunFam" id="3.30.230.10:FF:000049">
    <property type="entry name" value="DNA repair protein RadA"/>
    <property type="match status" value="1"/>
</dbReference>
<evidence type="ECO:0000256" key="4">
    <source>
        <dbReference type="ARBA" id="ARBA00022771"/>
    </source>
</evidence>
<keyword evidence="4 13" id="KW-0863">Zinc-finger</keyword>
<keyword evidence="9 11" id="KW-0238">DNA-binding</keyword>
<dbReference type="GO" id="GO:0000725">
    <property type="term" value="P:recombinational repair"/>
    <property type="evidence" value="ECO:0007669"/>
    <property type="project" value="UniProtKB-UniRule"/>
</dbReference>
<dbReference type="eggNOG" id="COG1066">
    <property type="taxonomic scope" value="Bacteria"/>
</dbReference>
<protein>
    <recommendedName>
        <fullName evidence="11 12">DNA repair protein RadA</fullName>
    </recommendedName>
</protein>
<dbReference type="CDD" id="cd01121">
    <property type="entry name" value="RadA_SMS_N"/>
    <property type="match status" value="1"/>
</dbReference>
<evidence type="ECO:0000256" key="12">
    <source>
        <dbReference type="NCBIfam" id="TIGR00416"/>
    </source>
</evidence>
<keyword evidence="6 13" id="KW-0862">Zinc</keyword>
<evidence type="ECO:0000313" key="16">
    <source>
        <dbReference type="Proteomes" id="UP000003160"/>
    </source>
</evidence>
<dbReference type="InterPro" id="IPR020588">
    <property type="entry name" value="RecA_ATP-bd"/>
</dbReference>
<keyword evidence="8 11" id="KW-0346">Stress response</keyword>
<dbReference type="HOGENOM" id="CLU_018264_0_1_10"/>
<comment type="function">
    <text evidence="13">DNA-dependent ATPase involved in processing of recombination intermediates, plays a role in repairing DNA breaks. Stimulates the branch migration of RecA-mediated strand transfer reactions, allowing the 3' invading strand to extend heteroduplex DNA faster. Binds ssDNA in the presence of ADP but not other nucleotides, has ATPase activity that is stimulated by ssDNA and various branched DNA structures, but inhibited by SSB. Does not have RecA's homology-searching function.</text>
</comment>
<feature type="binding site" evidence="11">
    <location>
        <begin position="110"/>
        <end position="117"/>
    </location>
    <ligand>
        <name>ATP</name>
        <dbReference type="ChEBI" id="CHEBI:30616"/>
    </ligand>
</feature>
<dbReference type="MEROPS" id="S16.A04"/>
<dbReference type="InterPro" id="IPR041166">
    <property type="entry name" value="Rubredoxin_2"/>
</dbReference>
<dbReference type="InterPro" id="IPR004504">
    <property type="entry name" value="DNA_repair_RadA"/>
</dbReference>
<dbReference type="InterPro" id="IPR014721">
    <property type="entry name" value="Ribsml_uS5_D2-typ_fold_subgr"/>
</dbReference>
<evidence type="ECO:0000256" key="5">
    <source>
        <dbReference type="ARBA" id="ARBA00022801"/>
    </source>
</evidence>
<feature type="domain" description="RecA family profile 1" evidence="14">
    <location>
        <begin position="81"/>
        <end position="229"/>
    </location>
</feature>
<evidence type="ECO:0000313" key="15">
    <source>
        <dbReference type="EMBL" id="EFA43522.1"/>
    </source>
</evidence>
<keyword evidence="3 11" id="KW-0227">DNA damage</keyword>
<evidence type="ECO:0000256" key="11">
    <source>
        <dbReference type="HAMAP-Rule" id="MF_01498"/>
    </source>
</evidence>
<dbReference type="EMBL" id="ACKS01000078">
    <property type="protein sequence ID" value="EFA43522.1"/>
    <property type="molecule type" value="Genomic_DNA"/>
</dbReference>
<dbReference type="Gene3D" id="3.30.230.10">
    <property type="match status" value="1"/>
</dbReference>
<dbReference type="SUPFAM" id="SSF52540">
    <property type="entry name" value="P-loop containing nucleoside triphosphate hydrolases"/>
    <property type="match status" value="1"/>
</dbReference>
<evidence type="ECO:0000256" key="10">
    <source>
        <dbReference type="ARBA" id="ARBA00023204"/>
    </source>
</evidence>
<evidence type="ECO:0000259" key="14">
    <source>
        <dbReference type="PROSITE" id="PS50162"/>
    </source>
</evidence>
<keyword evidence="5" id="KW-0378">Hydrolase</keyword>
<dbReference type="InterPro" id="IPR027417">
    <property type="entry name" value="P-loop_NTPase"/>
</dbReference>
<evidence type="ECO:0000256" key="13">
    <source>
        <dbReference type="RuleBase" id="RU003555"/>
    </source>
</evidence>
<dbReference type="Pfam" id="PF13541">
    <property type="entry name" value="ChlI"/>
    <property type="match status" value="1"/>
</dbReference>
<dbReference type="RefSeq" id="WP_007174115.1">
    <property type="nucleotide sequence ID" value="NZ_GG704781.1"/>
</dbReference>
<dbReference type="Proteomes" id="UP000003160">
    <property type="component" value="Unassembled WGS sequence"/>
</dbReference>
<dbReference type="InterPro" id="IPR003593">
    <property type="entry name" value="AAA+_ATPase"/>
</dbReference>
<dbReference type="PANTHER" id="PTHR32472:SF10">
    <property type="entry name" value="DNA REPAIR PROTEIN RADA-LIKE PROTEIN"/>
    <property type="match status" value="1"/>
</dbReference>
<keyword evidence="16" id="KW-1185">Reference proteome</keyword>
<evidence type="ECO:0000256" key="2">
    <source>
        <dbReference type="ARBA" id="ARBA00022741"/>
    </source>
</evidence>
<name>D1PYH7_9BACT</name>
<gene>
    <name evidence="11 15" type="primary">radA</name>
    <name evidence="15" type="ORF">HMPREF0645_2012</name>
</gene>
<evidence type="ECO:0000256" key="1">
    <source>
        <dbReference type="ARBA" id="ARBA00022723"/>
    </source>
</evidence>
<dbReference type="PANTHER" id="PTHR32472">
    <property type="entry name" value="DNA REPAIR PROTEIN RADA"/>
    <property type="match status" value="1"/>
</dbReference>
<keyword evidence="1 11" id="KW-0479">Metal-binding</keyword>
<proteinExistence type="inferred from homology"/>
<feature type="region of interest" description="Lon-protease-like" evidence="11">
    <location>
        <begin position="365"/>
        <end position="469"/>
    </location>
</feature>
<dbReference type="AlphaFoldDB" id="D1PYH7"/>
<evidence type="ECO:0000256" key="8">
    <source>
        <dbReference type="ARBA" id="ARBA00023016"/>
    </source>
</evidence>
<dbReference type="OrthoDB" id="9803906at2"/>
<keyword evidence="2 11" id="KW-0547">Nucleotide-binding</keyword>
<sequence length="469" mass="51302">MAKDKTMYVCSNCGYDSSKWLGKCPACGEWASFKEIKVANTSGTSAAKSAAMTIRHGDKHPHLHLDSQNKPLRLHDISSKDEPRIDTHDAEFNRVLGGGIVPGSIILLGGEPGIGKSTLTLQTILSMTERRILYVSGEESAHQIKMRAERLNPVNPESIFVLCETSLENIFGHIQEVMPELLIIDSVQTISTETVDSSPGSVTQVRECASALLRFAKTSGVPVVLIGHINKEGTLAGPKILEHIVDTVIQFEGDQHYMYRILRSIKNRFGSTSELGIYEMRQNGLRQVSNPSELLLTEDHDGLSGVAISSAIEGVRPFLVETQALVSSAAYGTPQRSATGFDQRRLNMLLAVLEKRVGFKLMQKDVFLNIAGGLRVTDMAMDLSVIAAVLSSNVDTPVESGWCMCGEVGLSGEVRPVSRVEQRIAEAEKLGFNHIILPSHNVKNLNATKYNIELHPVKKVEGALRYLFG</sequence>
<dbReference type="HAMAP" id="MF_01498">
    <property type="entry name" value="RadA_bact"/>
    <property type="match status" value="1"/>
</dbReference>
<evidence type="ECO:0000256" key="7">
    <source>
        <dbReference type="ARBA" id="ARBA00022840"/>
    </source>
</evidence>
<evidence type="ECO:0000256" key="3">
    <source>
        <dbReference type="ARBA" id="ARBA00022763"/>
    </source>
</evidence>
<keyword evidence="7 11" id="KW-0067">ATP-binding</keyword>
<reference evidence="15 16" key="1">
    <citation type="submission" date="2009-10" db="EMBL/GenBank/DDBJ databases">
        <authorList>
            <person name="Qin X."/>
            <person name="Bachman B."/>
            <person name="Battles P."/>
            <person name="Bell A."/>
            <person name="Bess C."/>
            <person name="Bickham C."/>
            <person name="Chaboub L."/>
            <person name="Chen D."/>
            <person name="Coyle M."/>
            <person name="Deiros D.R."/>
            <person name="Dinh H."/>
            <person name="Forbes L."/>
            <person name="Fowler G."/>
            <person name="Francisco L."/>
            <person name="Fu Q."/>
            <person name="Gubbala S."/>
            <person name="Hale W."/>
            <person name="Han Y."/>
            <person name="Hemphill L."/>
            <person name="Highlander S.K."/>
            <person name="Hirani K."/>
            <person name="Hogues M."/>
            <person name="Jackson L."/>
            <person name="Jakkamsetti A."/>
            <person name="Javaid M."/>
            <person name="Jiang H."/>
            <person name="Korchina V."/>
            <person name="Kovar C."/>
            <person name="Lara F."/>
            <person name="Lee S."/>
            <person name="Mata R."/>
            <person name="Mathew T."/>
            <person name="Moen C."/>
            <person name="Morales K."/>
            <person name="Munidasa M."/>
            <person name="Nazareth L."/>
            <person name="Ngo R."/>
            <person name="Nguyen L."/>
            <person name="Okwuonu G."/>
            <person name="Ongeri F."/>
            <person name="Patil S."/>
            <person name="Petrosino J."/>
            <person name="Pham C."/>
            <person name="Pham P."/>
            <person name="Pu L.-L."/>
            <person name="Puazo M."/>
            <person name="Raj R."/>
            <person name="Reid J."/>
            <person name="Rouhana J."/>
            <person name="Saada N."/>
            <person name="Shang Y."/>
            <person name="Simmons D."/>
            <person name="Thornton R."/>
            <person name="Warren J."/>
            <person name="Weissenberger G."/>
            <person name="Zhang J."/>
            <person name="Zhang L."/>
            <person name="Zhou C."/>
            <person name="Zhu D."/>
            <person name="Muzny D."/>
            <person name="Worley K."/>
            <person name="Gibbs R."/>
        </authorList>
    </citation>
    <scope>NUCLEOTIDE SEQUENCE [LARGE SCALE GENOMIC DNA]</scope>
    <source>
        <strain evidence="15 16">DSM 17361</strain>
    </source>
</reference>